<dbReference type="AlphaFoldDB" id="A0AAW2BRB8"/>
<protein>
    <submittedName>
        <fullName evidence="1">Uncharacterized protein</fullName>
    </submittedName>
</protein>
<evidence type="ECO:0000313" key="1">
    <source>
        <dbReference type="EMBL" id="KAK9988580.1"/>
    </source>
</evidence>
<accession>A0AAW2BRB8</accession>
<keyword evidence="2" id="KW-1185">Reference proteome</keyword>
<comment type="caution">
    <text evidence="1">The sequence shown here is derived from an EMBL/GenBank/DDBJ whole genome shotgun (WGS) entry which is preliminary data.</text>
</comment>
<name>A0AAW2BRB8_9ROSI</name>
<evidence type="ECO:0000313" key="2">
    <source>
        <dbReference type="Proteomes" id="UP001459277"/>
    </source>
</evidence>
<sequence length="193" mass="21851">MGGISSRTPIALPPKFKISDVKKFDRLGDPKQHVRRYLSIAEMKGLDEKQNLHAFPLLLVEGASKWYYSLDPSKTKDRGCYQQWTIERGESKPSIKKTYGEGAIAFMAPNLVNISAIIPQQTLPYPNFTKKAHQELFDLGITFSQAYKNLISKGFIKPLDPTPMPNLVPPTWNLNEHCHYHLKSAIKPTIAFP</sequence>
<dbReference type="Proteomes" id="UP001459277">
    <property type="component" value="Unassembled WGS sequence"/>
</dbReference>
<dbReference type="EMBL" id="JAZDWU010000010">
    <property type="protein sequence ID" value="KAK9988580.1"/>
    <property type="molecule type" value="Genomic_DNA"/>
</dbReference>
<reference evidence="1 2" key="1">
    <citation type="submission" date="2024-01" db="EMBL/GenBank/DDBJ databases">
        <title>A telomere-to-telomere, gap-free genome of sweet tea (Lithocarpus litseifolius).</title>
        <authorList>
            <person name="Zhou J."/>
        </authorList>
    </citation>
    <scope>NUCLEOTIDE SEQUENCE [LARGE SCALE GENOMIC DNA]</scope>
    <source>
        <strain evidence="1">Zhou-2022a</strain>
        <tissue evidence="1">Leaf</tissue>
    </source>
</reference>
<gene>
    <name evidence="1" type="ORF">SO802_028819</name>
</gene>
<proteinExistence type="predicted"/>
<organism evidence="1 2">
    <name type="scientific">Lithocarpus litseifolius</name>
    <dbReference type="NCBI Taxonomy" id="425828"/>
    <lineage>
        <taxon>Eukaryota</taxon>
        <taxon>Viridiplantae</taxon>
        <taxon>Streptophyta</taxon>
        <taxon>Embryophyta</taxon>
        <taxon>Tracheophyta</taxon>
        <taxon>Spermatophyta</taxon>
        <taxon>Magnoliopsida</taxon>
        <taxon>eudicotyledons</taxon>
        <taxon>Gunneridae</taxon>
        <taxon>Pentapetalae</taxon>
        <taxon>rosids</taxon>
        <taxon>fabids</taxon>
        <taxon>Fagales</taxon>
        <taxon>Fagaceae</taxon>
        <taxon>Lithocarpus</taxon>
    </lineage>
</organism>